<evidence type="ECO:0000313" key="1">
    <source>
        <dbReference type="EMBL" id="EDR27694.1"/>
    </source>
</evidence>
<dbReference type="eggNOG" id="ENOG502RG6Z">
    <property type="taxonomic scope" value="Eukaryota"/>
</dbReference>
<name>B0ECQ7_ENTDS</name>
<proteinExistence type="predicted"/>
<gene>
    <name evidence="1" type="ORF">EDI_163060</name>
</gene>
<dbReference type="KEGG" id="edi:EDI_163060"/>
<dbReference type="EMBL" id="DS548793">
    <property type="protein sequence ID" value="EDR27694.1"/>
    <property type="molecule type" value="Genomic_DNA"/>
</dbReference>
<dbReference type="AlphaFoldDB" id="B0ECQ7"/>
<reference evidence="2" key="1">
    <citation type="submission" date="2007-12" db="EMBL/GenBank/DDBJ databases">
        <title>Annotation of Entamoeba dispar SAW760.</title>
        <authorList>
            <person name="Lorenzi H."/>
            <person name="Inman J."/>
            <person name="Schobel S."/>
            <person name="Amedeo P."/>
            <person name="Caler E."/>
        </authorList>
    </citation>
    <scope>NUCLEOTIDE SEQUENCE [LARGE SCALE GENOMIC DNA]</scope>
    <source>
        <strain evidence="2">ATCC PRA-260 / SAW760</strain>
    </source>
</reference>
<sequence length="601" mass="69226">MDTFYLMNIALYLKNLKDVYSFLLISKKCKEALSRLKINPFINEFNDTECFEKTIHFILITFPSLETLSVPYKFFKLFLSSHNFHKRIQINSPTIFDSNLFINLDEGYYNKDIYSSISSIENGFSLFELKLMTSLEKVTIENITLLENLILLPHIQEIIIINTINDDDINYFNSIIHQMRKSNMNMHILFKIILKNTIHLSITNYIILLKLQQLCRLEIYDFRDKSIQCYTDDYWLLPSFITLPEITLLHSNYSKLLLKLNQYIKPQSLNINSLIENKELYEILSLLEINNYFILPFNSYQNKLLHFQNNCLNTIQLVGLKKINVQIPKIITLQITLCSNINITNNYCNYFIIKWSHHCSFNSTDISQIKILQCHDISLINNQIKPIEIEAIKFNNSSLSHLNCSLSCTLCNYLTVTDCSLSYLSLSDCVSLIINSNIFSSSSNFVNVSIYNVNSSTIYLPELIELNASLSSLLSVICPLTDLVPTELIQSSTNLDNIVHLNINNRELKLIEPLLCPISFDGDISISISHKVNTPLNIIQCSNLKLSSFGYRIKSLIINNVDVLTLSNCQIEILKANHIQKLILSNNSQILSSSIIKLDHL</sequence>
<dbReference type="GeneID" id="5881064"/>
<dbReference type="VEuPathDB" id="AmoebaDB:EDI_163060"/>
<dbReference type="Proteomes" id="UP000008076">
    <property type="component" value="Unassembled WGS sequence"/>
</dbReference>
<accession>B0ECQ7</accession>
<dbReference type="OrthoDB" id="30016at2759"/>
<dbReference type="OMA" id="CRLEIYD"/>
<evidence type="ECO:0000313" key="2">
    <source>
        <dbReference type="Proteomes" id="UP000008076"/>
    </source>
</evidence>
<protein>
    <submittedName>
        <fullName evidence="1">Uncharacterized protein</fullName>
    </submittedName>
</protein>
<organism evidence="2">
    <name type="scientific">Entamoeba dispar (strain ATCC PRA-260 / SAW760)</name>
    <dbReference type="NCBI Taxonomy" id="370354"/>
    <lineage>
        <taxon>Eukaryota</taxon>
        <taxon>Amoebozoa</taxon>
        <taxon>Evosea</taxon>
        <taxon>Archamoebae</taxon>
        <taxon>Mastigamoebida</taxon>
        <taxon>Entamoebidae</taxon>
        <taxon>Entamoeba</taxon>
    </lineage>
</organism>
<keyword evidence="2" id="KW-1185">Reference proteome</keyword>
<dbReference type="RefSeq" id="XP_001736083.1">
    <property type="nucleotide sequence ID" value="XM_001736031.1"/>
</dbReference>